<dbReference type="PROSITE" id="PS01117">
    <property type="entry name" value="HTH_MARR_1"/>
    <property type="match status" value="1"/>
</dbReference>
<evidence type="ECO:0000313" key="6">
    <source>
        <dbReference type="EMBL" id="RXR24986.1"/>
    </source>
</evidence>
<keyword evidence="1" id="KW-0805">Transcription regulation</keyword>
<dbReference type="STRING" id="1713.GCA_000718325_02224"/>
<dbReference type="EMBL" id="SDJQ01000008">
    <property type="protein sequence ID" value="RXR35132.1"/>
    <property type="molecule type" value="Genomic_DNA"/>
</dbReference>
<organism evidence="7 8">
    <name type="scientific">Oerskovia turbata</name>
    <dbReference type="NCBI Taxonomy" id="1713"/>
    <lineage>
        <taxon>Bacteria</taxon>
        <taxon>Bacillati</taxon>
        <taxon>Actinomycetota</taxon>
        <taxon>Actinomycetes</taxon>
        <taxon>Micrococcales</taxon>
        <taxon>Cellulomonadaceae</taxon>
        <taxon>Oerskovia</taxon>
    </lineage>
</organism>
<comment type="caution">
    <text evidence="7">The sequence shown here is derived from an EMBL/GenBank/DDBJ whole genome shotgun (WGS) entry which is preliminary data.</text>
</comment>
<feature type="region of interest" description="Disordered" evidence="4">
    <location>
        <begin position="1"/>
        <end position="45"/>
    </location>
</feature>
<dbReference type="InterPro" id="IPR000835">
    <property type="entry name" value="HTH_MarR-typ"/>
</dbReference>
<keyword evidence="9" id="KW-1185">Reference proteome</keyword>
<reference evidence="8 9" key="1">
    <citation type="submission" date="2019-01" db="EMBL/GenBank/DDBJ databases">
        <title>Oerskovia turbata Genome sequencing and assembly.</title>
        <authorList>
            <person name="Dou T."/>
        </authorList>
    </citation>
    <scope>NUCLEOTIDE SEQUENCE [LARGE SCALE GENOMIC DNA]</scope>
    <source>
        <strain evidence="7 8">JCM12123</strain>
        <strain evidence="6 9">JCM3160</strain>
    </source>
</reference>
<sequence length="189" mass="20501">MLAATKEISRVPLSPSPSLDAPVTTVSPAVEPVPAPSTPTSAPHDQVLDLPVKELTIALEELNRAQREVSARLSRELDFPRASLGALRLLQRCGPLQVTELAHHLKVDLSVASRQVTHLVDAGLVERTACDDDRRARSVTLTPEGRTKVDETFHLLLSRTAETFAGWTADDLLASIHQLGRLTEALSRA</sequence>
<name>A0A4Q1KXY0_9CELL</name>
<dbReference type="AlphaFoldDB" id="A0A4Q1KXY0"/>
<dbReference type="SMART" id="SM00347">
    <property type="entry name" value="HTH_MARR"/>
    <property type="match status" value="1"/>
</dbReference>
<dbReference type="PANTHER" id="PTHR33164">
    <property type="entry name" value="TRANSCRIPTIONAL REGULATOR, MARR FAMILY"/>
    <property type="match status" value="1"/>
</dbReference>
<evidence type="ECO:0000256" key="1">
    <source>
        <dbReference type="ARBA" id="ARBA00023015"/>
    </source>
</evidence>
<dbReference type="SUPFAM" id="SSF46785">
    <property type="entry name" value="Winged helix' DNA-binding domain"/>
    <property type="match status" value="1"/>
</dbReference>
<evidence type="ECO:0000256" key="4">
    <source>
        <dbReference type="SAM" id="MobiDB-lite"/>
    </source>
</evidence>
<dbReference type="Proteomes" id="UP000290517">
    <property type="component" value="Unassembled WGS sequence"/>
</dbReference>
<dbReference type="PRINTS" id="PR00598">
    <property type="entry name" value="HTHMARR"/>
</dbReference>
<dbReference type="GO" id="GO:0003700">
    <property type="term" value="F:DNA-binding transcription factor activity"/>
    <property type="evidence" value="ECO:0007669"/>
    <property type="project" value="InterPro"/>
</dbReference>
<evidence type="ECO:0000256" key="2">
    <source>
        <dbReference type="ARBA" id="ARBA00023125"/>
    </source>
</evidence>
<accession>A0A4Q1KXY0</accession>
<dbReference type="EMBL" id="SDJR01000007">
    <property type="protein sequence ID" value="RXR24986.1"/>
    <property type="molecule type" value="Genomic_DNA"/>
</dbReference>
<evidence type="ECO:0000256" key="3">
    <source>
        <dbReference type="ARBA" id="ARBA00023163"/>
    </source>
</evidence>
<feature type="domain" description="HTH marR-type" evidence="5">
    <location>
        <begin position="52"/>
        <end position="189"/>
    </location>
</feature>
<dbReference type="GO" id="GO:0006950">
    <property type="term" value="P:response to stress"/>
    <property type="evidence" value="ECO:0007669"/>
    <property type="project" value="TreeGrafter"/>
</dbReference>
<dbReference type="Pfam" id="PF01047">
    <property type="entry name" value="MarR"/>
    <property type="match status" value="1"/>
</dbReference>
<protein>
    <submittedName>
        <fullName evidence="7">MarR family transcriptional regulator</fullName>
    </submittedName>
</protein>
<dbReference type="Gene3D" id="1.10.10.10">
    <property type="entry name" value="Winged helix-like DNA-binding domain superfamily/Winged helix DNA-binding domain"/>
    <property type="match status" value="1"/>
</dbReference>
<dbReference type="OrthoDB" id="3778086at2"/>
<dbReference type="Proteomes" id="UP000289805">
    <property type="component" value="Unassembled WGS sequence"/>
</dbReference>
<dbReference type="PROSITE" id="PS50995">
    <property type="entry name" value="HTH_MARR_2"/>
    <property type="match status" value="1"/>
</dbReference>
<gene>
    <name evidence="6" type="ORF">EQW73_11895</name>
    <name evidence="7" type="ORF">EQW78_05865</name>
</gene>
<dbReference type="InterPro" id="IPR039422">
    <property type="entry name" value="MarR/SlyA-like"/>
</dbReference>
<dbReference type="PANTHER" id="PTHR33164:SF57">
    <property type="entry name" value="MARR-FAMILY TRANSCRIPTIONAL REGULATOR"/>
    <property type="match status" value="1"/>
</dbReference>
<keyword evidence="2" id="KW-0238">DNA-binding</keyword>
<evidence type="ECO:0000259" key="5">
    <source>
        <dbReference type="PROSITE" id="PS50995"/>
    </source>
</evidence>
<dbReference type="InterPro" id="IPR036388">
    <property type="entry name" value="WH-like_DNA-bd_sf"/>
</dbReference>
<dbReference type="InterPro" id="IPR023187">
    <property type="entry name" value="Tscrpt_reg_MarR-type_CS"/>
</dbReference>
<dbReference type="InterPro" id="IPR036390">
    <property type="entry name" value="WH_DNA-bd_sf"/>
</dbReference>
<proteinExistence type="predicted"/>
<dbReference type="GO" id="GO:0003677">
    <property type="term" value="F:DNA binding"/>
    <property type="evidence" value="ECO:0007669"/>
    <property type="project" value="UniProtKB-KW"/>
</dbReference>
<feature type="compositionally biased region" description="Low complexity" evidence="4">
    <location>
        <begin position="21"/>
        <end position="30"/>
    </location>
</feature>
<keyword evidence="3" id="KW-0804">Transcription</keyword>
<evidence type="ECO:0000313" key="7">
    <source>
        <dbReference type="EMBL" id="RXR35132.1"/>
    </source>
</evidence>
<evidence type="ECO:0000313" key="9">
    <source>
        <dbReference type="Proteomes" id="UP000290517"/>
    </source>
</evidence>
<evidence type="ECO:0000313" key="8">
    <source>
        <dbReference type="Proteomes" id="UP000289805"/>
    </source>
</evidence>